<dbReference type="PROSITE" id="PS50893">
    <property type="entry name" value="ABC_TRANSPORTER_2"/>
    <property type="match status" value="1"/>
</dbReference>
<dbReference type="EMBL" id="BAAATE010000006">
    <property type="protein sequence ID" value="GAA2658534.1"/>
    <property type="molecule type" value="Genomic_DNA"/>
</dbReference>
<comment type="caution">
    <text evidence="6">The sequence shown here is derived from an EMBL/GenBank/DDBJ whole genome shotgun (WGS) entry which is preliminary data.</text>
</comment>
<dbReference type="RefSeq" id="WP_346146815.1">
    <property type="nucleotide sequence ID" value="NZ_BAAATE010000006.1"/>
</dbReference>
<dbReference type="InterPro" id="IPR017871">
    <property type="entry name" value="ABC_transporter-like_CS"/>
</dbReference>
<dbReference type="InterPro" id="IPR003439">
    <property type="entry name" value="ABC_transporter-like_ATP-bd"/>
</dbReference>
<evidence type="ECO:0000259" key="5">
    <source>
        <dbReference type="PROSITE" id="PS50893"/>
    </source>
</evidence>
<dbReference type="PIRSF" id="PIRSF039085">
    <property type="entry name" value="ABC_ATPase_HisP"/>
    <property type="match status" value="1"/>
</dbReference>
<dbReference type="PANTHER" id="PTHR43166:SF4">
    <property type="entry name" value="PHOSPHONATES IMPORT ATP-BINDING PROTEIN PHNC"/>
    <property type="match status" value="1"/>
</dbReference>
<dbReference type="Gene3D" id="3.40.50.300">
    <property type="entry name" value="P-loop containing nucleotide triphosphate hydrolases"/>
    <property type="match status" value="1"/>
</dbReference>
<dbReference type="Proteomes" id="UP001501666">
    <property type="component" value="Unassembled WGS sequence"/>
</dbReference>
<evidence type="ECO:0000256" key="4">
    <source>
        <dbReference type="ARBA" id="ARBA00022840"/>
    </source>
</evidence>
<evidence type="ECO:0000256" key="3">
    <source>
        <dbReference type="ARBA" id="ARBA00022741"/>
    </source>
</evidence>
<dbReference type="CDD" id="cd03262">
    <property type="entry name" value="ABC_HisP_GlnQ"/>
    <property type="match status" value="1"/>
</dbReference>
<keyword evidence="2" id="KW-0813">Transport</keyword>
<keyword evidence="4 6" id="KW-0067">ATP-binding</keyword>
<accession>A0ABP6E5S4</accession>
<sequence length="254" mass="28241">MSDVMVRAEQVCKDFGHVQVLKGIDLEVLNGEVMCVIGPSGSGKSTFLRCINHLEKVNAGRLYVDGRLIGYREHGGKLHELKEREVAAQRKDIGMVFQRFNLFPHMTALENVMEAPQRVKGEPASAVRARAEELMERVGLAAKMRSYPAQLSGGQQQRVAIARALAMQPKLMLFDEPTSALDPELVGEVLDVMRDLAREGMTMIVVTHEMGFAREVGDSLVFMDDGIVVEKGSPREVLTNPQHERTKLFLSKVL</sequence>
<dbReference type="SMART" id="SM00382">
    <property type="entry name" value="AAA"/>
    <property type="match status" value="1"/>
</dbReference>
<dbReference type="InterPro" id="IPR003593">
    <property type="entry name" value="AAA+_ATPase"/>
</dbReference>
<comment type="similarity">
    <text evidence="1">Belongs to the ABC transporter superfamily.</text>
</comment>
<evidence type="ECO:0000313" key="7">
    <source>
        <dbReference type="Proteomes" id="UP001501666"/>
    </source>
</evidence>
<evidence type="ECO:0000256" key="2">
    <source>
        <dbReference type="ARBA" id="ARBA00022448"/>
    </source>
</evidence>
<keyword evidence="3" id="KW-0547">Nucleotide-binding</keyword>
<dbReference type="PANTHER" id="PTHR43166">
    <property type="entry name" value="AMINO ACID IMPORT ATP-BINDING PROTEIN"/>
    <property type="match status" value="1"/>
</dbReference>
<evidence type="ECO:0000256" key="1">
    <source>
        <dbReference type="ARBA" id="ARBA00005417"/>
    </source>
</evidence>
<dbReference type="InterPro" id="IPR030679">
    <property type="entry name" value="ABC_ATPase_HisP-typ"/>
</dbReference>
<feature type="domain" description="ABC transporter" evidence="5">
    <location>
        <begin position="6"/>
        <end position="250"/>
    </location>
</feature>
<dbReference type="PROSITE" id="PS00211">
    <property type="entry name" value="ABC_TRANSPORTER_1"/>
    <property type="match status" value="1"/>
</dbReference>
<dbReference type="Pfam" id="PF00005">
    <property type="entry name" value="ABC_tran"/>
    <property type="match status" value="1"/>
</dbReference>
<proteinExistence type="inferred from homology"/>
<evidence type="ECO:0000313" key="6">
    <source>
        <dbReference type="EMBL" id="GAA2658534.1"/>
    </source>
</evidence>
<dbReference type="SUPFAM" id="SSF52540">
    <property type="entry name" value="P-loop containing nucleoside triphosphate hydrolases"/>
    <property type="match status" value="1"/>
</dbReference>
<reference evidence="7" key="1">
    <citation type="journal article" date="2019" name="Int. J. Syst. Evol. Microbiol.">
        <title>The Global Catalogue of Microorganisms (GCM) 10K type strain sequencing project: providing services to taxonomists for standard genome sequencing and annotation.</title>
        <authorList>
            <consortium name="The Broad Institute Genomics Platform"/>
            <consortium name="The Broad Institute Genome Sequencing Center for Infectious Disease"/>
            <person name="Wu L."/>
            <person name="Ma J."/>
        </authorList>
    </citation>
    <scope>NUCLEOTIDE SEQUENCE [LARGE SCALE GENOMIC DNA]</scope>
    <source>
        <strain evidence="7">JCM 6835</strain>
    </source>
</reference>
<dbReference type="InterPro" id="IPR027417">
    <property type="entry name" value="P-loop_NTPase"/>
</dbReference>
<organism evidence="6 7">
    <name type="scientific">Nonomuraea recticatena</name>
    <dbReference type="NCBI Taxonomy" id="46178"/>
    <lineage>
        <taxon>Bacteria</taxon>
        <taxon>Bacillati</taxon>
        <taxon>Actinomycetota</taxon>
        <taxon>Actinomycetes</taxon>
        <taxon>Streptosporangiales</taxon>
        <taxon>Streptosporangiaceae</taxon>
        <taxon>Nonomuraea</taxon>
    </lineage>
</organism>
<dbReference type="GO" id="GO:0005524">
    <property type="term" value="F:ATP binding"/>
    <property type="evidence" value="ECO:0007669"/>
    <property type="project" value="UniProtKB-KW"/>
</dbReference>
<gene>
    <name evidence="6" type="ORF">GCM10010412_030010</name>
</gene>
<dbReference type="InterPro" id="IPR050086">
    <property type="entry name" value="MetN_ABC_transporter-like"/>
</dbReference>
<keyword evidence="7" id="KW-1185">Reference proteome</keyword>
<protein>
    <submittedName>
        <fullName evidence="6">Amino acid ABC transporter ATP-binding protein</fullName>
    </submittedName>
</protein>
<name>A0ABP6E5S4_9ACTN</name>